<dbReference type="Proteomes" id="UP001574169">
    <property type="component" value="Unassembled WGS sequence"/>
</dbReference>
<feature type="domain" description="HTH LytTR-type" evidence="3">
    <location>
        <begin position="148"/>
        <end position="253"/>
    </location>
</feature>
<dbReference type="InterPro" id="IPR001789">
    <property type="entry name" value="Sig_transdc_resp-reg_receiver"/>
</dbReference>
<dbReference type="InterPro" id="IPR046947">
    <property type="entry name" value="LytR-like"/>
</dbReference>
<protein>
    <submittedName>
        <fullName evidence="4">LytTR family DNA-binding domain-containing protein</fullName>
    </submittedName>
</protein>
<evidence type="ECO:0000256" key="1">
    <source>
        <dbReference type="PROSITE-ProRule" id="PRU00169"/>
    </source>
</evidence>
<dbReference type="Gene3D" id="2.40.50.1020">
    <property type="entry name" value="LytTr DNA-binding domain"/>
    <property type="match status" value="1"/>
</dbReference>
<dbReference type="SUPFAM" id="SSF52172">
    <property type="entry name" value="CheY-like"/>
    <property type="match status" value="1"/>
</dbReference>
<feature type="domain" description="Response regulatory" evidence="2">
    <location>
        <begin position="6"/>
        <end position="118"/>
    </location>
</feature>
<evidence type="ECO:0000313" key="5">
    <source>
        <dbReference type="Proteomes" id="UP001574169"/>
    </source>
</evidence>
<dbReference type="GO" id="GO:0003677">
    <property type="term" value="F:DNA binding"/>
    <property type="evidence" value="ECO:0007669"/>
    <property type="project" value="UniProtKB-KW"/>
</dbReference>
<dbReference type="SMART" id="SM00448">
    <property type="entry name" value="REC"/>
    <property type="match status" value="1"/>
</dbReference>
<proteinExistence type="predicted"/>
<dbReference type="Gene3D" id="3.40.50.2300">
    <property type="match status" value="1"/>
</dbReference>
<dbReference type="EMBL" id="JBCFQL010000001">
    <property type="protein sequence ID" value="MFA9190104.1"/>
    <property type="molecule type" value="Genomic_DNA"/>
</dbReference>
<comment type="caution">
    <text evidence="4">The sequence shown here is derived from an EMBL/GenBank/DDBJ whole genome shotgun (WGS) entry which is preliminary data.</text>
</comment>
<dbReference type="PANTHER" id="PTHR37299:SF1">
    <property type="entry name" value="STAGE 0 SPORULATION PROTEIN A HOMOLOG"/>
    <property type="match status" value="1"/>
</dbReference>
<dbReference type="Pfam" id="PF04397">
    <property type="entry name" value="LytTR"/>
    <property type="match status" value="1"/>
</dbReference>
<evidence type="ECO:0000259" key="2">
    <source>
        <dbReference type="PROSITE" id="PS50110"/>
    </source>
</evidence>
<keyword evidence="4" id="KW-0238">DNA-binding</keyword>
<name>A0ABV4T7L6_9FLAO</name>
<dbReference type="SMART" id="SM00850">
    <property type="entry name" value="LytTR"/>
    <property type="match status" value="1"/>
</dbReference>
<dbReference type="PROSITE" id="PS50110">
    <property type="entry name" value="RESPONSE_REGULATORY"/>
    <property type="match status" value="1"/>
</dbReference>
<evidence type="ECO:0000259" key="3">
    <source>
        <dbReference type="PROSITE" id="PS50930"/>
    </source>
</evidence>
<gene>
    <name evidence="4" type="ORF">AAGV28_01870</name>
</gene>
<reference evidence="4 5" key="1">
    <citation type="submission" date="2024-04" db="EMBL/GenBank/DDBJ databases">
        <title>New Clade of Flavobacterium.</title>
        <authorList>
            <person name="Matos L."/>
            <person name="Proenca D.N."/>
            <person name="Fransisco R.M."/>
            <person name="Chung A.P."/>
            <person name="Maccario L."/>
            <person name="Sorensen S.J."/>
            <person name="Morais P.V."/>
        </authorList>
    </citation>
    <scope>NUCLEOTIDE SEQUENCE [LARGE SCALE GENOMIC DNA]</scope>
    <source>
        <strain evidence="4 5">FZUC8N2.13</strain>
    </source>
</reference>
<dbReference type="InterPro" id="IPR007492">
    <property type="entry name" value="LytTR_DNA-bd_dom"/>
</dbReference>
<feature type="modified residue" description="4-aspartylphosphate" evidence="1">
    <location>
        <position position="58"/>
    </location>
</feature>
<dbReference type="RefSeq" id="WP_373405129.1">
    <property type="nucleotide sequence ID" value="NZ_JBCFQL010000001.1"/>
</dbReference>
<dbReference type="InterPro" id="IPR011006">
    <property type="entry name" value="CheY-like_superfamily"/>
</dbReference>
<evidence type="ECO:0000313" key="4">
    <source>
        <dbReference type="EMBL" id="MFA9190104.1"/>
    </source>
</evidence>
<keyword evidence="1" id="KW-0597">Phosphoprotein</keyword>
<dbReference type="PROSITE" id="PS50930">
    <property type="entry name" value="HTH_LYTTR"/>
    <property type="match status" value="1"/>
</dbReference>
<sequence length="253" mass="29351">MNKSYKTIIIDDEPPARARLQQLLESFPDTFQIIAVAEDGIEALEKIEALQPDLIFLDIEMPELSGFDMLKQLKTIPIVIFCTAYDQYSLQAFETNSVDYLLKPVSLERLQQSVNKLNLFSQNNTSQNILELIKELSSQKEVKKMTSITVKKGDKLIFVKLENISYFKADERYVTVHANDENYLIEEPLAQLEQKLPAHFLRVHRSIIINTEYIKEVEKYFNSRFVITLNNPKKTSVTTGRSYIEAIKTWMNF</sequence>
<accession>A0ABV4T7L6</accession>
<dbReference type="Pfam" id="PF00072">
    <property type="entry name" value="Response_reg"/>
    <property type="match status" value="1"/>
</dbReference>
<organism evidence="4 5">
    <name type="scientific">Flavobacterium zubiriense</name>
    <dbReference type="NCBI Taxonomy" id="3138075"/>
    <lineage>
        <taxon>Bacteria</taxon>
        <taxon>Pseudomonadati</taxon>
        <taxon>Bacteroidota</taxon>
        <taxon>Flavobacteriia</taxon>
        <taxon>Flavobacteriales</taxon>
        <taxon>Flavobacteriaceae</taxon>
        <taxon>Flavobacterium</taxon>
    </lineage>
</organism>
<dbReference type="PANTHER" id="PTHR37299">
    <property type="entry name" value="TRANSCRIPTIONAL REGULATOR-RELATED"/>
    <property type="match status" value="1"/>
</dbReference>
<keyword evidence="5" id="KW-1185">Reference proteome</keyword>